<reference evidence="2 3" key="2">
    <citation type="submission" date="2020-03" db="EMBL/GenBank/DDBJ databases">
        <authorList>
            <person name="Ichikawa N."/>
            <person name="Kimura A."/>
            <person name="Kitahashi Y."/>
            <person name="Uohara A."/>
        </authorList>
    </citation>
    <scope>NUCLEOTIDE SEQUENCE [LARGE SCALE GENOMIC DNA]</scope>
    <source>
        <strain evidence="2 3">NBRC 108639</strain>
    </source>
</reference>
<proteinExistence type="predicted"/>
<dbReference type="RefSeq" id="WP_246274586.1">
    <property type="nucleotide sequence ID" value="NZ_BLPF01000004.1"/>
</dbReference>
<feature type="compositionally biased region" description="Basic and acidic residues" evidence="1">
    <location>
        <begin position="272"/>
        <end position="281"/>
    </location>
</feature>
<keyword evidence="3" id="KW-1185">Reference proteome</keyword>
<evidence type="ECO:0008006" key="4">
    <source>
        <dbReference type="Google" id="ProtNLM"/>
    </source>
</evidence>
<sequence length="281" mass="29121">MAAHDGGGHGDSEGSGHESAVAQVPGGLQVAQDGYRLAPVSGGLPVGKAAPYRFRIVGPDGSPVTAYTPTHDKDLHLIAVRRDLTGFQHVHPTMAADGTWSVPLAADAPGQYRIFTDFQPAAREEALTLGVDVPARGDYRPAPLPAPERKATVDGYTVTLAGDLVPGTASKLTLGVSKGGRPVTDLQPYLAAYGHLVALRDGDLAYLHVHPDGEPGDGKTAPGPDITFYAEVPSAGAYRLFLDFQHAGKVRTAAFTAVAGDAELPPAPAAPGHDDDGHTHD</sequence>
<organism evidence="2 3">
    <name type="scientific">Phytohabitans houttuyneae</name>
    <dbReference type="NCBI Taxonomy" id="1076126"/>
    <lineage>
        <taxon>Bacteria</taxon>
        <taxon>Bacillati</taxon>
        <taxon>Actinomycetota</taxon>
        <taxon>Actinomycetes</taxon>
        <taxon>Micromonosporales</taxon>
        <taxon>Micromonosporaceae</taxon>
    </lineage>
</organism>
<feature type="region of interest" description="Disordered" evidence="1">
    <location>
        <begin position="262"/>
        <end position="281"/>
    </location>
</feature>
<reference evidence="2 3" key="1">
    <citation type="submission" date="2020-03" db="EMBL/GenBank/DDBJ databases">
        <title>Whole genome shotgun sequence of Phytohabitans houttuyneae NBRC 108639.</title>
        <authorList>
            <person name="Komaki H."/>
            <person name="Tamura T."/>
        </authorList>
    </citation>
    <scope>NUCLEOTIDE SEQUENCE [LARGE SCALE GENOMIC DNA]</scope>
    <source>
        <strain evidence="2 3">NBRC 108639</strain>
    </source>
</reference>
<name>A0A6V8KR05_9ACTN</name>
<gene>
    <name evidence="2" type="ORF">Phou_092380</name>
</gene>
<protein>
    <recommendedName>
        <fullName evidence="4">Secreted protein</fullName>
    </recommendedName>
</protein>
<dbReference type="EMBL" id="BLPF01000004">
    <property type="protein sequence ID" value="GFJ85058.1"/>
    <property type="molecule type" value="Genomic_DNA"/>
</dbReference>
<accession>A0A6V8KR05</accession>
<comment type="caution">
    <text evidence="2">The sequence shown here is derived from an EMBL/GenBank/DDBJ whole genome shotgun (WGS) entry which is preliminary data.</text>
</comment>
<evidence type="ECO:0000313" key="2">
    <source>
        <dbReference type="EMBL" id="GFJ85058.1"/>
    </source>
</evidence>
<dbReference type="AlphaFoldDB" id="A0A6V8KR05"/>
<evidence type="ECO:0000313" key="3">
    <source>
        <dbReference type="Proteomes" id="UP000482800"/>
    </source>
</evidence>
<evidence type="ECO:0000256" key="1">
    <source>
        <dbReference type="SAM" id="MobiDB-lite"/>
    </source>
</evidence>
<dbReference type="Proteomes" id="UP000482800">
    <property type="component" value="Unassembled WGS sequence"/>
</dbReference>